<evidence type="ECO:0000256" key="5">
    <source>
        <dbReference type="ARBA" id="ARBA00022946"/>
    </source>
</evidence>
<comment type="catalytic activity">
    <reaction evidence="8">
        <text>4-hydroxybutanoate + 2-oxoglutarate = (R)-2-hydroxyglutarate + succinate semialdehyde</text>
        <dbReference type="Rhea" id="RHEA:24734"/>
        <dbReference type="ChEBI" id="CHEBI:15801"/>
        <dbReference type="ChEBI" id="CHEBI:16724"/>
        <dbReference type="ChEBI" id="CHEBI:16810"/>
        <dbReference type="ChEBI" id="CHEBI:57706"/>
        <dbReference type="EC" id="1.1.99.24"/>
    </reaction>
</comment>
<evidence type="ECO:0000256" key="3">
    <source>
        <dbReference type="ARBA" id="ARBA00010005"/>
    </source>
</evidence>
<keyword evidence="12" id="KW-1185">Reference proteome</keyword>
<gene>
    <name evidence="11" type="ORF">HBA54_02045</name>
</gene>
<evidence type="ECO:0000313" key="12">
    <source>
        <dbReference type="Proteomes" id="UP000761264"/>
    </source>
</evidence>
<dbReference type="Proteomes" id="UP000761264">
    <property type="component" value="Unassembled WGS sequence"/>
</dbReference>
<evidence type="ECO:0000256" key="7">
    <source>
        <dbReference type="ARBA" id="ARBA00049243"/>
    </source>
</evidence>
<dbReference type="Pfam" id="PF00465">
    <property type="entry name" value="Fe-ADH"/>
    <property type="match status" value="1"/>
</dbReference>
<organism evidence="11 12">
    <name type="scientific">Pelagibius litoralis</name>
    <dbReference type="NCBI Taxonomy" id="374515"/>
    <lineage>
        <taxon>Bacteria</taxon>
        <taxon>Pseudomonadati</taxon>
        <taxon>Pseudomonadota</taxon>
        <taxon>Alphaproteobacteria</taxon>
        <taxon>Rhodospirillales</taxon>
        <taxon>Rhodovibrionaceae</taxon>
        <taxon>Pelagibius</taxon>
    </lineage>
</organism>
<sequence length="436" mass="45903">MACCHHYFEPTEGGDNAFSVDASSITFGRGCLAEAGTVARALGIGRIAVMTDKALRGQPFFEKVEKALTAAGVDVAVYDEVKVEPTDESFQAATRFAAESKADGFLSLGGGSVIDTVKAASLYATYPADFLTYVNAPIGEGRAVPGPLKPHIACPTTSGTGSECTGIAVFDLLAMKAKTGIVSRALRPDRALVDPDVTASLPANVVAASGFDVLSHALESYTAQAYTKRKAPGDANLRPMSQGANPWSDLGCREALRLLGIYFARAVADADDAEAREQVMWAATLAGIAFGNAGVHAPHGMAYSVAGLVRDFQPDGYPDAEPLIPHGMSVIVNAPSVFRFTAPACPDRHLEASGWLGADLRGAGEGDAGEVLSSQIVALMRQTGMPNGLSGVGYEETDLAPLTEGAYPQRRLLDNAPREISRDRLTDLYRDALAYW</sequence>
<dbReference type="InterPro" id="IPR018211">
    <property type="entry name" value="ADH_Fe_CS"/>
</dbReference>
<dbReference type="FunFam" id="3.40.50.1970:FF:000003">
    <property type="entry name" value="Alcohol dehydrogenase, iron-containing"/>
    <property type="match status" value="1"/>
</dbReference>
<evidence type="ECO:0000256" key="6">
    <source>
        <dbReference type="ARBA" id="ARBA00023002"/>
    </source>
</evidence>
<dbReference type="InterPro" id="IPR042157">
    <property type="entry name" value="HOT"/>
</dbReference>
<keyword evidence="6" id="KW-0560">Oxidoreductase</keyword>
<reference evidence="11" key="1">
    <citation type="submission" date="2020-03" db="EMBL/GenBank/DDBJ databases">
        <title>Genome of Pelagibius litoralis DSM 21314T.</title>
        <authorList>
            <person name="Wang G."/>
        </authorList>
    </citation>
    <scope>NUCLEOTIDE SEQUENCE</scope>
    <source>
        <strain evidence="11">DSM 21314</strain>
    </source>
</reference>
<evidence type="ECO:0000256" key="8">
    <source>
        <dbReference type="ARBA" id="ARBA00049496"/>
    </source>
</evidence>
<dbReference type="Gene3D" id="1.20.1090.10">
    <property type="entry name" value="Dehydroquinate synthase-like - alpha domain"/>
    <property type="match status" value="1"/>
</dbReference>
<evidence type="ECO:0000259" key="10">
    <source>
        <dbReference type="Pfam" id="PF25137"/>
    </source>
</evidence>
<comment type="catalytic activity">
    <reaction evidence="7">
        <text>a primary alcohol + NAD(+) = an aldehyde + NADH + H(+)</text>
        <dbReference type="Rhea" id="RHEA:10736"/>
        <dbReference type="ChEBI" id="CHEBI:15378"/>
        <dbReference type="ChEBI" id="CHEBI:15734"/>
        <dbReference type="ChEBI" id="CHEBI:17478"/>
        <dbReference type="ChEBI" id="CHEBI:57540"/>
        <dbReference type="ChEBI" id="CHEBI:57945"/>
        <dbReference type="EC" id="1.1.1.1"/>
    </reaction>
</comment>
<protein>
    <recommendedName>
        <fullName evidence="4">hydroxyacid-oxoacid transhydrogenase</fullName>
        <ecNumber evidence="4">1.1.99.24</ecNumber>
    </recommendedName>
</protein>
<dbReference type="EMBL" id="JAAQPH010000001">
    <property type="protein sequence ID" value="NIA67368.1"/>
    <property type="molecule type" value="Genomic_DNA"/>
</dbReference>
<dbReference type="InterPro" id="IPR039697">
    <property type="entry name" value="Alcohol_dehydrogenase_Fe"/>
</dbReference>
<dbReference type="InterPro" id="IPR056798">
    <property type="entry name" value="ADH_Fe_C"/>
</dbReference>
<dbReference type="SUPFAM" id="SSF56796">
    <property type="entry name" value="Dehydroquinate synthase-like"/>
    <property type="match status" value="1"/>
</dbReference>
<dbReference type="PANTHER" id="PTHR11496:SF83">
    <property type="entry name" value="HYDROXYACID-OXOACID TRANSHYDROGENASE, MITOCHONDRIAL"/>
    <property type="match status" value="1"/>
</dbReference>
<evidence type="ECO:0000256" key="1">
    <source>
        <dbReference type="ARBA" id="ARBA00000813"/>
    </source>
</evidence>
<dbReference type="GO" id="GO:0004022">
    <property type="term" value="F:alcohol dehydrogenase (NAD+) activity"/>
    <property type="evidence" value="ECO:0007669"/>
    <property type="project" value="UniProtKB-EC"/>
</dbReference>
<dbReference type="EC" id="1.1.99.24" evidence="4"/>
<keyword evidence="5" id="KW-0809">Transit peptide</keyword>
<feature type="domain" description="Fe-containing alcohol dehydrogenase-like C-terminal" evidence="10">
    <location>
        <begin position="241"/>
        <end position="432"/>
    </location>
</feature>
<dbReference type="RefSeq" id="WP_167220799.1">
    <property type="nucleotide sequence ID" value="NZ_JAAQPH010000001.1"/>
</dbReference>
<proteinExistence type="inferred from homology"/>
<dbReference type="CDD" id="cd08190">
    <property type="entry name" value="HOT"/>
    <property type="match status" value="1"/>
</dbReference>
<comment type="caution">
    <text evidence="11">The sequence shown here is derived from an EMBL/GenBank/DDBJ whole genome shotgun (WGS) entry which is preliminary data.</text>
</comment>
<dbReference type="PANTHER" id="PTHR11496">
    <property type="entry name" value="ALCOHOL DEHYDROGENASE"/>
    <property type="match status" value="1"/>
</dbReference>
<feature type="domain" description="Alcohol dehydrogenase iron-type/glycerol dehydrogenase GldA" evidence="9">
    <location>
        <begin position="23"/>
        <end position="195"/>
    </location>
</feature>
<dbReference type="GO" id="GO:0046872">
    <property type="term" value="F:metal ion binding"/>
    <property type="evidence" value="ECO:0007669"/>
    <property type="project" value="InterPro"/>
</dbReference>
<evidence type="ECO:0000313" key="11">
    <source>
        <dbReference type="EMBL" id="NIA67368.1"/>
    </source>
</evidence>
<dbReference type="Pfam" id="PF25137">
    <property type="entry name" value="ADH_Fe_C"/>
    <property type="match status" value="1"/>
</dbReference>
<comment type="cofactor">
    <cofactor evidence="2">
        <name>Fe cation</name>
        <dbReference type="ChEBI" id="CHEBI:24875"/>
    </cofactor>
</comment>
<evidence type="ECO:0000256" key="4">
    <source>
        <dbReference type="ARBA" id="ARBA00013182"/>
    </source>
</evidence>
<evidence type="ECO:0000259" key="9">
    <source>
        <dbReference type="Pfam" id="PF00465"/>
    </source>
</evidence>
<evidence type="ECO:0000256" key="2">
    <source>
        <dbReference type="ARBA" id="ARBA00001962"/>
    </source>
</evidence>
<comment type="catalytic activity">
    <reaction evidence="1">
        <text>(S)-3-hydroxybutanoate + 2-oxoglutarate = (R)-2-hydroxyglutarate + acetoacetate</text>
        <dbReference type="Rhea" id="RHEA:23048"/>
        <dbReference type="ChEBI" id="CHEBI:11047"/>
        <dbReference type="ChEBI" id="CHEBI:13705"/>
        <dbReference type="ChEBI" id="CHEBI:15801"/>
        <dbReference type="ChEBI" id="CHEBI:16810"/>
        <dbReference type="EC" id="1.1.99.24"/>
    </reaction>
</comment>
<name>A0A967EWL8_9PROT</name>
<comment type="similarity">
    <text evidence="3">Belongs to the iron-containing alcohol dehydrogenase family. Hydroxyacid-oxoacid transhydrogenase subfamily.</text>
</comment>
<dbReference type="AlphaFoldDB" id="A0A967EWL8"/>
<dbReference type="GO" id="GO:0047988">
    <property type="term" value="F:hydroxyacid-oxoacid transhydrogenase activity"/>
    <property type="evidence" value="ECO:0007669"/>
    <property type="project" value="UniProtKB-EC"/>
</dbReference>
<dbReference type="PROSITE" id="PS00913">
    <property type="entry name" value="ADH_IRON_1"/>
    <property type="match status" value="1"/>
</dbReference>
<accession>A0A967EWL8</accession>
<dbReference type="InterPro" id="IPR001670">
    <property type="entry name" value="ADH_Fe/GldA"/>
</dbReference>
<dbReference type="Gene3D" id="3.40.50.1970">
    <property type="match status" value="1"/>
</dbReference>